<dbReference type="Proteomes" id="UP000225451">
    <property type="component" value="Segment"/>
</dbReference>
<keyword evidence="1" id="KW-0378">Hydrolase</keyword>
<dbReference type="GO" id="GO:0004519">
    <property type="term" value="F:endonuclease activity"/>
    <property type="evidence" value="ECO:0007669"/>
    <property type="project" value="UniProtKB-KW"/>
</dbReference>
<proteinExistence type="predicted"/>
<dbReference type="EMBL" id="KY073228">
    <property type="protein sequence ID" value="APD19612.1"/>
    <property type="molecule type" value="Genomic_DNA"/>
</dbReference>
<evidence type="ECO:0000313" key="2">
    <source>
        <dbReference type="Proteomes" id="UP000225451"/>
    </source>
</evidence>
<evidence type="ECO:0000313" key="1">
    <source>
        <dbReference type="EMBL" id="APD19612.1"/>
    </source>
</evidence>
<keyword evidence="1" id="KW-0540">Nuclease</keyword>
<gene>
    <name evidence="1" type="ORF">Zigelbrucke_172</name>
</gene>
<reference evidence="2" key="1">
    <citation type="submission" date="2016-11" db="EMBL/GenBank/DDBJ databases">
        <authorList>
            <person name="Shneider M.M."/>
            <person name="Miroshnikov K.A."/>
            <person name="Korzhenkov A.A."/>
            <person name="Samarov N.I."/>
            <person name="Toshchakov S.V."/>
            <person name="Leiman P.G."/>
        </authorList>
    </citation>
    <scope>NUCLEOTIDE SEQUENCE [LARGE SCALE GENOMIC DNA]</scope>
</reference>
<protein>
    <submittedName>
        <fullName evidence="1">Putative HNH homing endonuclease</fullName>
    </submittedName>
</protein>
<accession>A0A1J0MEP4</accession>
<keyword evidence="2" id="KW-1185">Reference proteome</keyword>
<organism evidence="1 2">
    <name type="scientific">Pseudomonas phage Zigelbrucke</name>
    <dbReference type="NCBI Taxonomy" id="1916099"/>
    <lineage>
        <taxon>Viruses</taxon>
        <taxon>Duplodnaviria</taxon>
        <taxon>Heunggongvirae</taxon>
        <taxon>Uroviricota</taxon>
        <taxon>Caudoviricetes</taxon>
        <taxon>Vandenendeviridae</taxon>
        <taxon>Skurskavirinae</taxon>
        <taxon>Pakpunavirus</taxon>
        <taxon>Pakpunavirus zigelbrucke</taxon>
    </lineage>
</organism>
<sequence>MTSNNHAKIHIHYAKQIYYAMRKRAIASDEICKEWAKPKTGFEAFYDWVVNVSGYAVGYRLDRNILFPGNKLYAPHTCEFTPTYMHTLFTNCDKTSNSRANTWDSYIPLGVRLARYDKYGMPVYVSQCRTLGKQSTLGSWNDPMQAHAAWQHAKVAAILECIDLYQMEDVHSVNVVQALLGRVDQLGKDIAQGKETTLLQ</sequence>
<keyword evidence="1" id="KW-0255">Endonuclease</keyword>
<name>A0A1J0MEP4_9CAUD</name>